<dbReference type="InterPro" id="IPR000182">
    <property type="entry name" value="GNAT_dom"/>
</dbReference>
<dbReference type="SUPFAM" id="SSF55729">
    <property type="entry name" value="Acyl-CoA N-acyltransferases (Nat)"/>
    <property type="match status" value="1"/>
</dbReference>
<dbReference type="PANTHER" id="PTHR43441">
    <property type="entry name" value="RIBOSOMAL-PROTEIN-SERINE ACETYLTRANSFERASE"/>
    <property type="match status" value="1"/>
</dbReference>
<dbReference type="PANTHER" id="PTHR43441:SF11">
    <property type="entry name" value="RIBOSOMAL-PROTEIN-SERINE ACETYLTRANSFERASE"/>
    <property type="match status" value="1"/>
</dbReference>
<evidence type="ECO:0000313" key="3">
    <source>
        <dbReference type="Proteomes" id="UP000009149"/>
    </source>
</evidence>
<proteinExistence type="predicted"/>
<dbReference type="EMBL" id="CP000975">
    <property type="protein sequence ID" value="ACD84215.1"/>
    <property type="molecule type" value="Genomic_DNA"/>
</dbReference>
<dbReference type="STRING" id="481448.Minf_2161"/>
<feature type="domain" description="N-acetyltransferase" evidence="1">
    <location>
        <begin position="10"/>
        <end position="170"/>
    </location>
</feature>
<accession>B3DZN0</accession>
<dbReference type="KEGG" id="min:Minf_2161"/>
<dbReference type="PROSITE" id="PS51186">
    <property type="entry name" value="GNAT"/>
    <property type="match status" value="1"/>
</dbReference>
<dbReference type="RefSeq" id="WP_012464497.1">
    <property type="nucleotide sequence ID" value="NC_010794.1"/>
</dbReference>
<dbReference type="InterPro" id="IPR016181">
    <property type="entry name" value="Acyl_CoA_acyltransferase"/>
</dbReference>
<dbReference type="Proteomes" id="UP000009149">
    <property type="component" value="Chromosome"/>
</dbReference>
<dbReference type="eggNOG" id="COG1670">
    <property type="taxonomic scope" value="Bacteria"/>
</dbReference>
<dbReference type="GO" id="GO:1990189">
    <property type="term" value="F:protein N-terminal-serine acetyltransferase activity"/>
    <property type="evidence" value="ECO:0007669"/>
    <property type="project" value="TreeGrafter"/>
</dbReference>
<name>B3DZN0_METI4</name>
<evidence type="ECO:0000259" key="1">
    <source>
        <dbReference type="PROSITE" id="PS51186"/>
    </source>
</evidence>
<keyword evidence="2" id="KW-0808">Transferase</keyword>
<dbReference type="Gene3D" id="3.40.630.30">
    <property type="match status" value="1"/>
</dbReference>
<dbReference type="Pfam" id="PF13302">
    <property type="entry name" value="Acetyltransf_3"/>
    <property type="match status" value="1"/>
</dbReference>
<dbReference type="GO" id="GO:0005737">
    <property type="term" value="C:cytoplasm"/>
    <property type="evidence" value="ECO:0007669"/>
    <property type="project" value="TreeGrafter"/>
</dbReference>
<evidence type="ECO:0000313" key="2">
    <source>
        <dbReference type="EMBL" id="ACD84215.1"/>
    </source>
</evidence>
<dbReference type="HOGENOM" id="CLU_013985_3_4_0"/>
<gene>
    <name evidence="2" type="primary">rimL</name>
    <name evidence="2" type="ordered locus">Minf_2161</name>
</gene>
<dbReference type="AlphaFoldDB" id="B3DZN0"/>
<reference evidence="2 3" key="1">
    <citation type="journal article" date="2008" name="Biol. Direct">
        <title>Complete genome sequence of the extremely acidophilic methanotroph isolate V4, Methylacidiphilum infernorum, a representative of the bacterial phylum Verrucomicrobia.</title>
        <authorList>
            <person name="Hou S."/>
            <person name="Makarova K.S."/>
            <person name="Saw J.H."/>
            <person name="Senin P."/>
            <person name="Ly B.V."/>
            <person name="Zhou Z."/>
            <person name="Ren Y."/>
            <person name="Wang J."/>
            <person name="Galperin M.Y."/>
            <person name="Omelchenko M.V."/>
            <person name="Wolf Y.I."/>
            <person name="Yutin N."/>
            <person name="Koonin E.V."/>
            <person name="Stott M.B."/>
            <person name="Mountain B.W."/>
            <person name="Crowe M.A."/>
            <person name="Smirnova A.V."/>
            <person name="Dunfield P.F."/>
            <person name="Feng L."/>
            <person name="Wang L."/>
            <person name="Alam M."/>
        </authorList>
    </citation>
    <scope>NUCLEOTIDE SEQUENCE [LARGE SCALE GENOMIC DNA]</scope>
    <source>
        <strain evidence="3">Isolate V4</strain>
    </source>
</reference>
<organism evidence="2 3">
    <name type="scientific">Methylacidiphilum infernorum (isolate V4)</name>
    <name type="common">Methylokorus infernorum (strain V4)</name>
    <dbReference type="NCBI Taxonomy" id="481448"/>
    <lineage>
        <taxon>Bacteria</taxon>
        <taxon>Pseudomonadati</taxon>
        <taxon>Verrucomicrobiota</taxon>
        <taxon>Methylacidiphilae</taxon>
        <taxon>Methylacidiphilales</taxon>
        <taxon>Methylacidiphilaceae</taxon>
        <taxon>Methylacidiphilum (ex Ratnadevi et al. 2023)</taxon>
    </lineage>
</organism>
<protein>
    <submittedName>
        <fullName evidence="2">Acetyltransferase, RimL family</fullName>
    </submittedName>
</protein>
<sequence>MIFPLVLERVWLRPFEESDEKSIVELSGDPDASWGTRPITYPESPEKAPSWLKEHRAMTERGETLSLAIISREQPVLVGAVILFFEPNHDRAEIGCWIGKPYRYKGYGSEACRAVIDYAFEKLKLNKVSAYCLARNAPSVSMIRKLGMKFEGCLRKHLKVRGIYEDLLVYGLLAGEIEENAQHG</sequence>
<dbReference type="InterPro" id="IPR051908">
    <property type="entry name" value="Ribosomal_N-acetyltransferase"/>
</dbReference>
<dbReference type="GO" id="GO:0008999">
    <property type="term" value="F:protein-N-terminal-alanine acetyltransferase activity"/>
    <property type="evidence" value="ECO:0007669"/>
    <property type="project" value="TreeGrafter"/>
</dbReference>